<dbReference type="EMBL" id="QFXC01000007">
    <property type="protein sequence ID" value="RDH84412.1"/>
    <property type="molecule type" value="Genomic_DNA"/>
</dbReference>
<name>A0A370DHN6_9GAMM</name>
<organism evidence="2 3">
    <name type="scientific">endosymbiont of Galathealinum brachiosum</name>
    <dbReference type="NCBI Taxonomy" id="2200906"/>
    <lineage>
        <taxon>Bacteria</taxon>
        <taxon>Pseudomonadati</taxon>
        <taxon>Pseudomonadota</taxon>
        <taxon>Gammaproteobacteria</taxon>
        <taxon>sulfur-oxidizing symbionts</taxon>
    </lineage>
</organism>
<dbReference type="PIRSF" id="PIRSF005610">
    <property type="entry name" value="SirB"/>
    <property type="match status" value="1"/>
</dbReference>
<accession>A0A370DHN6</accession>
<proteinExistence type="predicted"/>
<keyword evidence="1" id="KW-0472">Membrane</keyword>
<dbReference type="Pfam" id="PF04247">
    <property type="entry name" value="SirB"/>
    <property type="match status" value="1"/>
</dbReference>
<protein>
    <recommendedName>
        <fullName evidence="4">Regulator SirB</fullName>
    </recommendedName>
</protein>
<evidence type="ECO:0008006" key="4">
    <source>
        <dbReference type="Google" id="ProtNLM"/>
    </source>
</evidence>
<sequence>MEWIKTLHISCVVLSFCGFFLRGLLMITGSALLYNRWVKTVPHVVDATLLISALFMLYLFHWSVLDHQWLQVKIVALLVYIGLGMLALKPGRPVRLRLGAWVLGSLVFLFIVSVALTKSVYGFIG</sequence>
<dbReference type="PANTHER" id="PTHR39594:SF1">
    <property type="entry name" value="PROTEIN YCHQ"/>
    <property type="match status" value="1"/>
</dbReference>
<keyword evidence="1" id="KW-0812">Transmembrane</keyword>
<feature type="transmembrane region" description="Helical" evidence="1">
    <location>
        <begin position="44"/>
        <end position="64"/>
    </location>
</feature>
<gene>
    <name evidence="2" type="ORF">DIZ80_02745</name>
</gene>
<dbReference type="PANTHER" id="PTHR39594">
    <property type="entry name" value="PROTEIN YCHQ"/>
    <property type="match status" value="1"/>
</dbReference>
<reference evidence="2 3" key="1">
    <citation type="journal article" date="2018" name="ISME J.">
        <title>Endosymbiont genomes yield clues of tubeworm success.</title>
        <authorList>
            <person name="Li Y."/>
            <person name="Liles M.R."/>
            <person name="Halanych K.M."/>
        </authorList>
    </citation>
    <scope>NUCLEOTIDE SEQUENCE [LARGE SCALE GENOMIC DNA]</scope>
    <source>
        <strain evidence="2">A1464</strain>
    </source>
</reference>
<keyword evidence="3" id="KW-1185">Reference proteome</keyword>
<keyword evidence="1" id="KW-1133">Transmembrane helix</keyword>
<dbReference type="GO" id="GO:0005886">
    <property type="term" value="C:plasma membrane"/>
    <property type="evidence" value="ECO:0007669"/>
    <property type="project" value="TreeGrafter"/>
</dbReference>
<dbReference type="InterPro" id="IPR007360">
    <property type="entry name" value="SirB"/>
</dbReference>
<evidence type="ECO:0000256" key="1">
    <source>
        <dbReference type="SAM" id="Phobius"/>
    </source>
</evidence>
<feature type="transmembrane region" description="Helical" evidence="1">
    <location>
        <begin position="6"/>
        <end position="32"/>
    </location>
</feature>
<evidence type="ECO:0000313" key="3">
    <source>
        <dbReference type="Proteomes" id="UP000254266"/>
    </source>
</evidence>
<evidence type="ECO:0000313" key="2">
    <source>
        <dbReference type="EMBL" id="RDH84412.1"/>
    </source>
</evidence>
<feature type="transmembrane region" description="Helical" evidence="1">
    <location>
        <begin position="100"/>
        <end position="124"/>
    </location>
</feature>
<comment type="caution">
    <text evidence="2">The sequence shown here is derived from an EMBL/GenBank/DDBJ whole genome shotgun (WGS) entry which is preliminary data.</text>
</comment>
<dbReference type="AlphaFoldDB" id="A0A370DHN6"/>
<dbReference type="Proteomes" id="UP000254266">
    <property type="component" value="Unassembled WGS sequence"/>
</dbReference>
<feature type="transmembrane region" description="Helical" evidence="1">
    <location>
        <begin position="70"/>
        <end position="88"/>
    </location>
</feature>